<dbReference type="PANTHER" id="PTHR34580">
    <property type="match status" value="1"/>
</dbReference>
<evidence type="ECO:0000259" key="1">
    <source>
        <dbReference type="Pfam" id="PF13280"/>
    </source>
</evidence>
<protein>
    <submittedName>
        <fullName evidence="4">WYL domain-containing protein</fullName>
    </submittedName>
</protein>
<dbReference type="Pfam" id="PF26107">
    <property type="entry name" value="BrxR_CTD"/>
    <property type="match status" value="1"/>
</dbReference>
<gene>
    <name evidence="4" type="ORF">ACG04R_14875</name>
</gene>
<feature type="domain" description="DNA-binding transcriptional repressor CapW winged helix-turn-helix" evidence="3">
    <location>
        <begin position="20"/>
        <end position="100"/>
    </location>
</feature>
<reference evidence="4 5" key="1">
    <citation type="submission" date="2024-08" db="EMBL/GenBank/DDBJ databases">
        <authorList>
            <person name="Lu H."/>
        </authorList>
    </citation>
    <scope>NUCLEOTIDE SEQUENCE [LARGE SCALE GENOMIC DNA]</scope>
    <source>
        <strain evidence="4 5">BYS78W</strain>
    </source>
</reference>
<dbReference type="InterPro" id="IPR026881">
    <property type="entry name" value="WYL_dom"/>
</dbReference>
<dbReference type="PANTHER" id="PTHR34580:SF3">
    <property type="entry name" value="PROTEIN PAFB"/>
    <property type="match status" value="1"/>
</dbReference>
<keyword evidence="5" id="KW-1185">Reference proteome</keyword>
<dbReference type="PROSITE" id="PS52050">
    <property type="entry name" value="WYL"/>
    <property type="match status" value="1"/>
</dbReference>
<dbReference type="InterPro" id="IPR051534">
    <property type="entry name" value="CBASS_pafABC_assoc_protein"/>
</dbReference>
<dbReference type="RefSeq" id="WP_394411897.1">
    <property type="nucleotide sequence ID" value="NZ_JBIGIC010000007.1"/>
</dbReference>
<feature type="domain" description="DNA-binding transcriptional repressor CapW C-terminal dimerisation" evidence="2">
    <location>
        <begin position="220"/>
        <end position="289"/>
    </location>
</feature>
<dbReference type="Pfam" id="PF13280">
    <property type="entry name" value="WYL"/>
    <property type="match status" value="1"/>
</dbReference>
<dbReference type="Pfam" id="PF26109">
    <property type="entry name" value="WHD_BrxR"/>
    <property type="match status" value="1"/>
</dbReference>
<dbReference type="PIRSF" id="PIRSF015558">
    <property type="entry name" value="Txn_reg_DeoR_prd"/>
    <property type="match status" value="1"/>
</dbReference>
<dbReference type="InterPro" id="IPR059020">
    <property type="entry name" value="CapW_CTD"/>
</dbReference>
<dbReference type="InterPro" id="IPR016634">
    <property type="entry name" value="CapW-like"/>
</dbReference>
<evidence type="ECO:0000313" key="4">
    <source>
        <dbReference type="EMBL" id="MFG6487965.1"/>
    </source>
</evidence>
<evidence type="ECO:0000313" key="5">
    <source>
        <dbReference type="Proteomes" id="UP001606134"/>
    </source>
</evidence>
<dbReference type="Proteomes" id="UP001606134">
    <property type="component" value="Unassembled WGS sequence"/>
</dbReference>
<dbReference type="EMBL" id="JBIGIC010000007">
    <property type="protein sequence ID" value="MFG6487965.1"/>
    <property type="molecule type" value="Genomic_DNA"/>
</dbReference>
<evidence type="ECO:0000259" key="2">
    <source>
        <dbReference type="Pfam" id="PF26107"/>
    </source>
</evidence>
<dbReference type="InterPro" id="IPR059019">
    <property type="entry name" value="WHD_CapW"/>
</dbReference>
<feature type="domain" description="WYL" evidence="1">
    <location>
        <begin position="133"/>
        <end position="201"/>
    </location>
</feature>
<evidence type="ECO:0000259" key="3">
    <source>
        <dbReference type="Pfam" id="PF26109"/>
    </source>
</evidence>
<sequence length="296" mass="33564">MELEPNIPEAARPDATTWSQDRRFKFIDYRLRWEGRLRRADLTEFFSISLPQASADLAKYDEAAPENMKYDLSQKCYVRGPEFKARYGRSSPQMYLSELAALSTGILERSATFLGWTPPVGLAPAPVRTFDGDVLAALLGAIREQLSMEVEYQSMDPAAHSTREVSPTALAYDGTRWHLRAYCHFESRFRDFVLGRLLSAKAKEKSPWTANQDQAWNTLVMLHVAPASEMNDTARKAVELEFGMLNGQLRIEVRQALLFHTLRRLRLESSDVGTAASPNRLVLLNRDEVEAHLDAQ</sequence>
<accession>A0ABW7HDJ0</accession>
<comment type="caution">
    <text evidence="4">The sequence shown here is derived from an EMBL/GenBank/DDBJ whole genome shotgun (WGS) entry which is preliminary data.</text>
</comment>
<organism evidence="4 5">
    <name type="scientific">Pelomonas candidula</name>
    <dbReference type="NCBI Taxonomy" id="3299025"/>
    <lineage>
        <taxon>Bacteria</taxon>
        <taxon>Pseudomonadati</taxon>
        <taxon>Pseudomonadota</taxon>
        <taxon>Betaproteobacteria</taxon>
        <taxon>Burkholderiales</taxon>
        <taxon>Sphaerotilaceae</taxon>
        <taxon>Roseateles</taxon>
    </lineage>
</organism>
<proteinExistence type="predicted"/>
<name>A0ABW7HDJ0_9BURK</name>